<dbReference type="Pfam" id="PF15228">
    <property type="entry name" value="DAP"/>
    <property type="match status" value="1"/>
</dbReference>
<proteinExistence type="predicted"/>
<organism evidence="2 3">
    <name type="scientific">Ditylenchus dipsaci</name>
    <dbReference type="NCBI Taxonomy" id="166011"/>
    <lineage>
        <taxon>Eukaryota</taxon>
        <taxon>Metazoa</taxon>
        <taxon>Ecdysozoa</taxon>
        <taxon>Nematoda</taxon>
        <taxon>Chromadorea</taxon>
        <taxon>Rhabditida</taxon>
        <taxon>Tylenchina</taxon>
        <taxon>Tylenchomorpha</taxon>
        <taxon>Sphaerularioidea</taxon>
        <taxon>Anguinidae</taxon>
        <taxon>Anguininae</taxon>
        <taxon>Ditylenchus</taxon>
    </lineage>
</organism>
<accession>A0A915DFK1</accession>
<dbReference type="WBParaSite" id="jg18716">
    <property type="protein sequence ID" value="jg18716"/>
    <property type="gene ID" value="jg18716"/>
</dbReference>
<evidence type="ECO:0000313" key="3">
    <source>
        <dbReference type="WBParaSite" id="jg18716"/>
    </source>
</evidence>
<protein>
    <submittedName>
        <fullName evidence="3">Death-associated protein 1</fullName>
    </submittedName>
</protein>
<name>A0A915DFK1_9BILA</name>
<sequence>MSSSESTELKGGHAPAEKIAGGVRIARKEKPHNTSESAEATPEPKAEGEEGSEELSETTGTSNVLAHSDLAAQTKLDYPEAAVKHAHEKPGTQPTVQYQQVNEASNKHRMNHQQFQPRKH</sequence>
<evidence type="ECO:0000313" key="2">
    <source>
        <dbReference type="Proteomes" id="UP000887574"/>
    </source>
</evidence>
<evidence type="ECO:0000256" key="1">
    <source>
        <dbReference type="SAM" id="MobiDB-lite"/>
    </source>
</evidence>
<reference evidence="3" key="1">
    <citation type="submission" date="2022-11" db="UniProtKB">
        <authorList>
            <consortium name="WormBaseParasite"/>
        </authorList>
    </citation>
    <scope>IDENTIFICATION</scope>
</reference>
<keyword evidence="2" id="KW-1185">Reference proteome</keyword>
<dbReference type="InterPro" id="IPR024130">
    <property type="entry name" value="DAP1/DAPL1"/>
</dbReference>
<feature type="region of interest" description="Disordered" evidence="1">
    <location>
        <begin position="1"/>
        <end position="95"/>
    </location>
</feature>
<dbReference type="Proteomes" id="UP000887574">
    <property type="component" value="Unplaced"/>
</dbReference>
<dbReference type="AlphaFoldDB" id="A0A915DFK1"/>